<dbReference type="EMBL" id="DS022256">
    <property type="protein sequence ID" value="EWG52120.1"/>
    <property type="molecule type" value="Genomic_DNA"/>
</dbReference>
<protein>
    <submittedName>
        <fullName evidence="1">Uncharacterized protein</fullName>
    </submittedName>
</protein>
<dbReference type="KEGG" id="fvr:FVEG_10933"/>
<accession>W7MWR7</accession>
<organism evidence="1 2">
    <name type="scientific">Gibberella moniliformis (strain M3125 / FGSC 7600)</name>
    <name type="common">Maize ear and stalk rot fungus</name>
    <name type="synonym">Fusarium verticillioides</name>
    <dbReference type="NCBI Taxonomy" id="334819"/>
    <lineage>
        <taxon>Eukaryota</taxon>
        <taxon>Fungi</taxon>
        <taxon>Dikarya</taxon>
        <taxon>Ascomycota</taxon>
        <taxon>Pezizomycotina</taxon>
        <taxon>Sordariomycetes</taxon>
        <taxon>Hypocreomycetidae</taxon>
        <taxon>Hypocreales</taxon>
        <taxon>Nectriaceae</taxon>
        <taxon>Fusarium</taxon>
        <taxon>Fusarium fujikuroi species complex</taxon>
    </lineage>
</organism>
<evidence type="ECO:0000313" key="2">
    <source>
        <dbReference type="Proteomes" id="UP000009096"/>
    </source>
</evidence>
<dbReference type="Proteomes" id="UP000009096">
    <property type="component" value="Chromosome 11"/>
</dbReference>
<reference evidence="1 2" key="1">
    <citation type="journal article" date="2010" name="Nature">
        <title>Comparative genomics reveals mobile pathogenicity chromosomes in Fusarium.</title>
        <authorList>
            <person name="Ma L.J."/>
            <person name="van der Does H.C."/>
            <person name="Borkovich K.A."/>
            <person name="Coleman J.J."/>
            <person name="Daboussi M.J."/>
            <person name="Di Pietro A."/>
            <person name="Dufresne M."/>
            <person name="Freitag M."/>
            <person name="Grabherr M."/>
            <person name="Henrissat B."/>
            <person name="Houterman P.M."/>
            <person name="Kang S."/>
            <person name="Shim W.B."/>
            <person name="Woloshuk C."/>
            <person name="Xie X."/>
            <person name="Xu J.R."/>
            <person name="Antoniw J."/>
            <person name="Baker S.E."/>
            <person name="Bluhm B.H."/>
            <person name="Breakspear A."/>
            <person name="Brown D.W."/>
            <person name="Butchko R.A."/>
            <person name="Chapman S."/>
            <person name="Coulson R."/>
            <person name="Coutinho P.M."/>
            <person name="Danchin E.G."/>
            <person name="Diener A."/>
            <person name="Gale L.R."/>
            <person name="Gardiner D.M."/>
            <person name="Goff S."/>
            <person name="Hammond-Kosack K.E."/>
            <person name="Hilburn K."/>
            <person name="Hua-Van A."/>
            <person name="Jonkers W."/>
            <person name="Kazan K."/>
            <person name="Kodira C.D."/>
            <person name="Koehrsen M."/>
            <person name="Kumar L."/>
            <person name="Lee Y.H."/>
            <person name="Li L."/>
            <person name="Manners J.M."/>
            <person name="Miranda-Saavedra D."/>
            <person name="Mukherjee M."/>
            <person name="Park G."/>
            <person name="Park J."/>
            <person name="Park S.Y."/>
            <person name="Proctor R.H."/>
            <person name="Regev A."/>
            <person name="Ruiz-Roldan M.C."/>
            <person name="Sain D."/>
            <person name="Sakthikumar S."/>
            <person name="Sykes S."/>
            <person name="Schwartz D.C."/>
            <person name="Turgeon B.G."/>
            <person name="Wapinski I."/>
            <person name="Yoder O."/>
            <person name="Young S."/>
            <person name="Zeng Q."/>
            <person name="Zhou S."/>
            <person name="Galagan J."/>
            <person name="Cuomo C.A."/>
            <person name="Kistler H.C."/>
            <person name="Rep M."/>
        </authorList>
    </citation>
    <scope>NUCLEOTIDE SEQUENCE [LARGE SCALE GENOMIC DNA]</scope>
    <source>
        <strain evidence="2">M3125 / FGSC 7600</strain>
    </source>
</reference>
<dbReference type="EMBL" id="CM000588">
    <property type="protein sequence ID" value="EWG52120.1"/>
    <property type="molecule type" value="Genomic_DNA"/>
</dbReference>
<keyword evidence="2" id="KW-1185">Reference proteome</keyword>
<dbReference type="eggNOG" id="ENOG502SDNF">
    <property type="taxonomic scope" value="Eukaryota"/>
</dbReference>
<name>W7MWR7_GIBM7</name>
<dbReference type="HOGENOM" id="CLU_1073816_0_0_1"/>
<proteinExistence type="predicted"/>
<dbReference type="VEuPathDB" id="FungiDB:FVEG_10933"/>
<sequence length="259" mass="28530">MPALPRPSRGRPRAFSKQDEDLWKAYTKALQTKIFSNLDSKNEIFYAAPVGMMGIPAGANISQQVTNKGVYDIGDAVMPLDAPVFDTGGKKYSHRLREVLGAVKLGQNRDLGAEKRMNDIHAKVTRLNTEYAELSKRAMESYAADEDKDNIPFGKWVPVNLAGPGAAQLNMQRQRLFSTCELDKMNPGLNMPCAPSFGNIVNGSSDIPQKNIGYSRPTYTIENSYRDIVGSWIKNAGGENKFNLTFNINDAKSAPVPGR</sequence>
<gene>
    <name evidence="1" type="ORF">FVEG_10933</name>
</gene>
<dbReference type="AlphaFoldDB" id="W7MWR7"/>
<dbReference type="OrthoDB" id="4842781at2759"/>
<dbReference type="GeneID" id="30068480"/>
<evidence type="ECO:0000313" key="1">
    <source>
        <dbReference type="EMBL" id="EWG52120.1"/>
    </source>
</evidence>
<dbReference type="RefSeq" id="XP_018758311.1">
    <property type="nucleotide sequence ID" value="XM_018900096.1"/>
</dbReference>